<dbReference type="EMBL" id="JAJA02000001">
    <property type="protein sequence ID" value="KWS06657.1"/>
    <property type="molecule type" value="Genomic_DNA"/>
</dbReference>
<organism evidence="1 2">
    <name type="scientific">Lysobacter capsici AZ78</name>
    <dbReference type="NCBI Taxonomy" id="1444315"/>
    <lineage>
        <taxon>Bacteria</taxon>
        <taxon>Pseudomonadati</taxon>
        <taxon>Pseudomonadota</taxon>
        <taxon>Gammaproteobacteria</taxon>
        <taxon>Lysobacterales</taxon>
        <taxon>Lysobacteraceae</taxon>
        <taxon>Lysobacter</taxon>
    </lineage>
</organism>
<accession>A0A108UCL7</accession>
<comment type="caution">
    <text evidence="1">The sequence shown here is derived from an EMBL/GenBank/DDBJ whole genome shotgun (WGS) entry which is preliminary data.</text>
</comment>
<gene>
    <name evidence="1" type="ORF">AZ78_4213</name>
</gene>
<proteinExistence type="predicted"/>
<evidence type="ECO:0000313" key="1">
    <source>
        <dbReference type="EMBL" id="KWS06657.1"/>
    </source>
</evidence>
<evidence type="ECO:0008006" key="3">
    <source>
        <dbReference type="Google" id="ProtNLM"/>
    </source>
</evidence>
<dbReference type="Proteomes" id="UP000023435">
    <property type="component" value="Unassembled WGS sequence"/>
</dbReference>
<name>A0A108UCL7_9GAMM</name>
<protein>
    <recommendedName>
        <fullName evidence="3">DUF1444 family protein</fullName>
    </recommendedName>
</protein>
<reference evidence="1 2" key="1">
    <citation type="journal article" date="2014" name="Genome Announc.">
        <title>Draft Genome Sequence of Lysobacter capsici AZ78, a Bacterium Antagonistic to Plant-Pathogenic Oomycetes.</title>
        <authorList>
            <person name="Puopolo G."/>
            <person name="Sonego P."/>
            <person name="Engelen K."/>
            <person name="Pertot I."/>
        </authorList>
    </citation>
    <scope>NUCLEOTIDE SEQUENCE [LARGE SCALE GENOMIC DNA]</scope>
    <source>
        <strain evidence="1 2">AZ78</strain>
    </source>
</reference>
<dbReference type="AlphaFoldDB" id="A0A108UCL7"/>
<evidence type="ECO:0000313" key="2">
    <source>
        <dbReference type="Proteomes" id="UP000023435"/>
    </source>
</evidence>
<keyword evidence="2" id="KW-1185">Reference proteome</keyword>
<dbReference type="OrthoDB" id="2919406at2"/>
<sequence>MSIFSKLFGGKRDQGGPAHPMDLHSFADRYAAALRAAWPEAQLSIAHGAQVSDARIDWSLPDGFKATHFLGNSYQRYLDAPESLEAVFADQIASARDVQRGLDRPAALDVATILPVLKTRGWHEIALQQARSTGAGDRIPFIVEPLAGDLVLTYVEDTPDSMSFLSPADAERGGLDGDALRAQALSNLSRFLPELKVQGADGRFVARLDRNYDASMVLLFEHWSERVQVQGDPVFAIAARDEVMVCGSEDRQSVDSLKDIAAQIAQSSAYNLSDALFVHRDGELRVFAD</sequence>
<dbReference type="RefSeq" id="WP_036104715.1">
    <property type="nucleotide sequence ID" value="NZ_JAJA02000001.1"/>
</dbReference>